<sequence>MISGGNVPGLVLFTNIAQSGTKNYI</sequence>
<dbReference type="EMBL" id="UINC01033513">
    <property type="protein sequence ID" value="SVB22928.1"/>
    <property type="molecule type" value="Genomic_DNA"/>
</dbReference>
<dbReference type="AlphaFoldDB" id="A0A382C9Y6"/>
<gene>
    <name evidence="1" type="ORF">METZ01_LOCUS175782</name>
</gene>
<feature type="non-terminal residue" evidence="1">
    <location>
        <position position="25"/>
    </location>
</feature>
<organism evidence="1">
    <name type="scientific">marine metagenome</name>
    <dbReference type="NCBI Taxonomy" id="408172"/>
    <lineage>
        <taxon>unclassified sequences</taxon>
        <taxon>metagenomes</taxon>
        <taxon>ecological metagenomes</taxon>
    </lineage>
</organism>
<accession>A0A382C9Y6</accession>
<name>A0A382C9Y6_9ZZZZ</name>
<proteinExistence type="predicted"/>
<protein>
    <submittedName>
        <fullName evidence="1">Uncharacterized protein</fullName>
    </submittedName>
</protein>
<evidence type="ECO:0000313" key="1">
    <source>
        <dbReference type="EMBL" id="SVB22928.1"/>
    </source>
</evidence>
<reference evidence="1" key="1">
    <citation type="submission" date="2018-05" db="EMBL/GenBank/DDBJ databases">
        <authorList>
            <person name="Lanie J.A."/>
            <person name="Ng W.-L."/>
            <person name="Kazmierczak K.M."/>
            <person name="Andrzejewski T.M."/>
            <person name="Davidsen T.M."/>
            <person name="Wayne K.J."/>
            <person name="Tettelin H."/>
            <person name="Glass J.I."/>
            <person name="Rusch D."/>
            <person name="Podicherti R."/>
            <person name="Tsui H.-C.T."/>
            <person name="Winkler M.E."/>
        </authorList>
    </citation>
    <scope>NUCLEOTIDE SEQUENCE</scope>
</reference>